<accession>A0A1I6HE21</accession>
<feature type="transmembrane region" description="Helical" evidence="6">
    <location>
        <begin position="286"/>
        <end position="304"/>
    </location>
</feature>
<keyword evidence="4 6" id="KW-1133">Transmembrane helix</keyword>
<comment type="subcellular location">
    <subcellularLocation>
        <location evidence="1">Cell membrane</location>
        <topology evidence="1">Multi-pass membrane protein</topology>
    </subcellularLocation>
</comment>
<feature type="transmembrane region" description="Helical" evidence="6">
    <location>
        <begin position="66"/>
        <end position="86"/>
    </location>
</feature>
<keyword evidence="3 6" id="KW-0812">Transmembrane</keyword>
<dbReference type="STRING" id="390270.SAMN04488005_2584"/>
<dbReference type="PANTHER" id="PTHR32196">
    <property type="entry name" value="ABC TRANSPORTER PERMEASE PROTEIN YPHD-RELATED-RELATED"/>
    <property type="match status" value="1"/>
</dbReference>
<feature type="transmembrane region" description="Helical" evidence="6">
    <location>
        <begin position="39"/>
        <end position="59"/>
    </location>
</feature>
<evidence type="ECO:0000256" key="3">
    <source>
        <dbReference type="ARBA" id="ARBA00022692"/>
    </source>
</evidence>
<feature type="transmembrane region" description="Helical" evidence="6">
    <location>
        <begin position="261"/>
        <end position="280"/>
    </location>
</feature>
<protein>
    <submittedName>
        <fullName evidence="7">Ribose transport system permease protein</fullName>
    </submittedName>
</protein>
<dbReference type="RefSeq" id="WP_165615055.1">
    <property type="nucleotide sequence ID" value="NZ_FOYP01000002.1"/>
</dbReference>
<evidence type="ECO:0000313" key="8">
    <source>
        <dbReference type="Proteomes" id="UP000199478"/>
    </source>
</evidence>
<feature type="transmembrane region" description="Helical" evidence="6">
    <location>
        <begin position="92"/>
        <end position="111"/>
    </location>
</feature>
<evidence type="ECO:0000256" key="4">
    <source>
        <dbReference type="ARBA" id="ARBA00022989"/>
    </source>
</evidence>
<feature type="transmembrane region" description="Helical" evidence="6">
    <location>
        <begin position="149"/>
        <end position="174"/>
    </location>
</feature>
<sequence length="309" mass="31366">MTLLRTYPALVIICALAVGFSLLSPYFASAGNIEAMLGANAVVLIAAVGMTVVFLAGGIDLSISTVISASAVMSGLVMAATGSVALGALTALAVGMVFGALNGILIGYFSLTPFITTMATQLIARGVAFVMSAGIAVKGTPFFMLDFGFMVWFGIPALTIVALVVVVLALVAMARTTWGRQVMLVGSNAQAARFSGVNVPAVTFSVYLFSGAMGGIAGFISIANLGNAIPGVGDTLLLIIIGAVVLGGTGMAGGEGSVGRTVLGVGILAILTNGLNLLGIPFYDQLIIQGILIFVGTWMATRFGSRREI</sequence>
<dbReference type="GO" id="GO:0005886">
    <property type="term" value="C:plasma membrane"/>
    <property type="evidence" value="ECO:0007669"/>
    <property type="project" value="UniProtKB-SubCell"/>
</dbReference>
<feature type="transmembrane region" description="Helical" evidence="6">
    <location>
        <begin position="123"/>
        <end position="143"/>
    </location>
</feature>
<reference evidence="8" key="1">
    <citation type="submission" date="2016-10" db="EMBL/GenBank/DDBJ databases">
        <authorList>
            <person name="Varghese N."/>
            <person name="Submissions S."/>
        </authorList>
    </citation>
    <scope>NUCLEOTIDE SEQUENCE [LARGE SCALE GENOMIC DNA]</scope>
    <source>
        <strain evidence="8">DSM 26879</strain>
    </source>
</reference>
<keyword evidence="8" id="KW-1185">Reference proteome</keyword>
<dbReference type="Pfam" id="PF02653">
    <property type="entry name" value="BPD_transp_2"/>
    <property type="match status" value="1"/>
</dbReference>
<evidence type="ECO:0000256" key="6">
    <source>
        <dbReference type="SAM" id="Phobius"/>
    </source>
</evidence>
<gene>
    <name evidence="7" type="ORF">SAMN04488005_2584</name>
</gene>
<dbReference type="PANTHER" id="PTHR32196:SF63">
    <property type="entry name" value="INNER MEMBRANE ABC TRANSPORTER PERMEASE PROTEIN YJFF"/>
    <property type="match status" value="1"/>
</dbReference>
<feature type="transmembrane region" description="Helical" evidence="6">
    <location>
        <begin position="235"/>
        <end position="254"/>
    </location>
</feature>
<dbReference type="Proteomes" id="UP000199478">
    <property type="component" value="Unassembled WGS sequence"/>
</dbReference>
<proteinExistence type="predicted"/>
<evidence type="ECO:0000256" key="1">
    <source>
        <dbReference type="ARBA" id="ARBA00004651"/>
    </source>
</evidence>
<evidence type="ECO:0000256" key="5">
    <source>
        <dbReference type="ARBA" id="ARBA00023136"/>
    </source>
</evidence>
<evidence type="ECO:0000256" key="2">
    <source>
        <dbReference type="ARBA" id="ARBA00022475"/>
    </source>
</evidence>
<dbReference type="AlphaFoldDB" id="A0A1I6HE21"/>
<dbReference type="GO" id="GO:0022857">
    <property type="term" value="F:transmembrane transporter activity"/>
    <property type="evidence" value="ECO:0007669"/>
    <property type="project" value="InterPro"/>
</dbReference>
<dbReference type="InterPro" id="IPR001851">
    <property type="entry name" value="ABC_transp_permease"/>
</dbReference>
<name>A0A1I6HE21_9RHOB</name>
<feature type="transmembrane region" description="Helical" evidence="6">
    <location>
        <begin position="195"/>
        <end position="223"/>
    </location>
</feature>
<keyword evidence="5 6" id="KW-0472">Membrane</keyword>
<dbReference type="EMBL" id="FOYP01000002">
    <property type="protein sequence ID" value="SFR52732.1"/>
    <property type="molecule type" value="Genomic_DNA"/>
</dbReference>
<dbReference type="CDD" id="cd06579">
    <property type="entry name" value="TM_PBP1_transp_AraH_like"/>
    <property type="match status" value="1"/>
</dbReference>
<evidence type="ECO:0000313" key="7">
    <source>
        <dbReference type="EMBL" id="SFR52732.1"/>
    </source>
</evidence>
<organism evidence="7 8">
    <name type="scientific">Yoonia tamlensis</name>
    <dbReference type="NCBI Taxonomy" id="390270"/>
    <lineage>
        <taxon>Bacteria</taxon>
        <taxon>Pseudomonadati</taxon>
        <taxon>Pseudomonadota</taxon>
        <taxon>Alphaproteobacteria</taxon>
        <taxon>Rhodobacterales</taxon>
        <taxon>Paracoccaceae</taxon>
        <taxon>Yoonia</taxon>
    </lineage>
</organism>
<keyword evidence="2" id="KW-1003">Cell membrane</keyword>
<feature type="transmembrane region" description="Helical" evidence="6">
    <location>
        <begin position="7"/>
        <end position="27"/>
    </location>
</feature>